<comment type="caution">
    <text evidence="2">The sequence shown here is derived from an EMBL/GenBank/DDBJ whole genome shotgun (WGS) entry which is preliminary data.</text>
</comment>
<evidence type="ECO:0000256" key="1">
    <source>
        <dbReference type="SAM" id="MobiDB-lite"/>
    </source>
</evidence>
<reference evidence="2" key="1">
    <citation type="journal article" date="2020" name="mSystems">
        <title>Genome- and Community-Level Interaction Insights into Carbon Utilization and Element Cycling Functions of Hydrothermarchaeota in Hydrothermal Sediment.</title>
        <authorList>
            <person name="Zhou Z."/>
            <person name="Liu Y."/>
            <person name="Xu W."/>
            <person name="Pan J."/>
            <person name="Luo Z.H."/>
            <person name="Li M."/>
        </authorList>
    </citation>
    <scope>NUCLEOTIDE SEQUENCE [LARGE SCALE GENOMIC DNA]</scope>
    <source>
        <strain evidence="2">SpSt-556</strain>
    </source>
</reference>
<dbReference type="Pfam" id="PF11950">
    <property type="entry name" value="DUF3467"/>
    <property type="match status" value="1"/>
</dbReference>
<name>A0A7C4L0Q4_9CHLR</name>
<accession>A0A7C4L0Q4</accession>
<sequence>MTTPNRPPAGIPMELPDDLAPFYSNVVRISHTPTDFVLDFVQVLPAQMRNLIRSRIVMSPVGAKLFLRAFAENLARYEASFGEIQIPQGDPGLAGDLFRRIHPTDPNPPPQGE</sequence>
<feature type="region of interest" description="Disordered" evidence="1">
    <location>
        <begin position="88"/>
        <end position="113"/>
    </location>
</feature>
<evidence type="ECO:0000313" key="2">
    <source>
        <dbReference type="EMBL" id="HGS86643.1"/>
    </source>
</evidence>
<dbReference type="EMBL" id="DSXR01000041">
    <property type="protein sequence ID" value="HGS86643.1"/>
    <property type="molecule type" value="Genomic_DNA"/>
</dbReference>
<protein>
    <submittedName>
        <fullName evidence="2">DUF3467 domain-containing protein</fullName>
    </submittedName>
</protein>
<dbReference type="AlphaFoldDB" id="A0A7C4L0Q4"/>
<dbReference type="InterPro" id="IPR021857">
    <property type="entry name" value="DUF3467"/>
</dbReference>
<organism evidence="2">
    <name type="scientific">Bellilinea caldifistulae</name>
    <dbReference type="NCBI Taxonomy" id="360411"/>
    <lineage>
        <taxon>Bacteria</taxon>
        <taxon>Bacillati</taxon>
        <taxon>Chloroflexota</taxon>
        <taxon>Anaerolineae</taxon>
        <taxon>Anaerolineales</taxon>
        <taxon>Anaerolineaceae</taxon>
        <taxon>Bellilinea</taxon>
    </lineage>
</organism>
<gene>
    <name evidence="2" type="ORF">ENT17_03390</name>
</gene>
<proteinExistence type="predicted"/>